<keyword evidence="3" id="KW-1185">Reference proteome</keyword>
<feature type="transmembrane region" description="Helical" evidence="1">
    <location>
        <begin position="539"/>
        <end position="556"/>
    </location>
</feature>
<keyword evidence="1" id="KW-1133">Transmembrane helix</keyword>
<protein>
    <submittedName>
        <fullName evidence="2">YfhO family protein</fullName>
    </submittedName>
</protein>
<dbReference type="PANTHER" id="PTHR38454:SF1">
    <property type="entry name" value="INTEGRAL MEMBRANE PROTEIN"/>
    <property type="match status" value="1"/>
</dbReference>
<name>A0ABW4I8J0_9SPHI</name>
<feature type="transmembrane region" description="Helical" evidence="1">
    <location>
        <begin position="802"/>
        <end position="819"/>
    </location>
</feature>
<feature type="transmembrane region" description="Helical" evidence="1">
    <location>
        <begin position="103"/>
        <end position="121"/>
    </location>
</feature>
<dbReference type="Proteomes" id="UP001597118">
    <property type="component" value="Unassembled WGS sequence"/>
</dbReference>
<gene>
    <name evidence="2" type="ORF">ACFSAH_04145</name>
</gene>
<feature type="transmembrane region" description="Helical" evidence="1">
    <location>
        <begin position="179"/>
        <end position="196"/>
    </location>
</feature>
<feature type="transmembrane region" description="Helical" evidence="1">
    <location>
        <begin position="202"/>
        <end position="221"/>
    </location>
</feature>
<evidence type="ECO:0000313" key="3">
    <source>
        <dbReference type="Proteomes" id="UP001597118"/>
    </source>
</evidence>
<dbReference type="Pfam" id="PF09586">
    <property type="entry name" value="YfhO"/>
    <property type="match status" value="1"/>
</dbReference>
<reference evidence="3" key="1">
    <citation type="journal article" date="2019" name="Int. J. Syst. Evol. Microbiol.">
        <title>The Global Catalogue of Microorganisms (GCM) 10K type strain sequencing project: providing services to taxonomists for standard genome sequencing and annotation.</title>
        <authorList>
            <consortium name="The Broad Institute Genomics Platform"/>
            <consortium name="The Broad Institute Genome Sequencing Center for Infectious Disease"/>
            <person name="Wu L."/>
            <person name="Ma J."/>
        </authorList>
    </citation>
    <scope>NUCLEOTIDE SEQUENCE [LARGE SCALE GENOMIC DNA]</scope>
    <source>
        <strain evidence="3">CCUG 53762</strain>
    </source>
</reference>
<dbReference type="PANTHER" id="PTHR38454">
    <property type="entry name" value="INTEGRAL MEMBRANE PROTEIN-RELATED"/>
    <property type="match status" value="1"/>
</dbReference>
<evidence type="ECO:0000256" key="1">
    <source>
        <dbReference type="SAM" id="Phobius"/>
    </source>
</evidence>
<sequence length="828" mass="93585">MNNWFKKNGVHLAIIVFFVALCFVYFTPAFQGKVLVQHDVSQAEAMQREIMAFKEKDGKAPLWTNAMFGGMPSYQIWATYPKNITTYILSGFRAMFPNPVDMVMLYLIGSYFLFTVLLAPVKTLSKPTRIILSVIGALAFAFSSYNFIIIEAGHGNKALAIGFFAPILAGLLLTLRGKYWLGAGISALFISLAIRANHIQMTYYLFIALLILMLIYLIHAYKTKTFKTYLKSTGFLIIAVIVAIAVNFSMLWTTYEYGQLSIRGKANLTQEPTEKSTGLDKEYAYQWSQGIGECITFLIPNAYGGASSPTLDGNSHVAKVLKDKGVDVQQAEGFAQQMPTYWGPKPFTSGPWYFGAIVFFLFIYGLFVVKSKLKWWLLSATLLSIVLSFGKYFDLISNIFFDYFPLYNKFRAVESILVIASLCFPILAIMAIVESLKPKNDQQWLIKKLKLSGYIIGGILVVLWLIPTLFFNFRAENHQDFINQLNQLVGDTGFANSIAQALIDDRIALFKADALRSLAFVIIAFVSVWAIITKKLNVNTTLIAMGVVILADMWTVDKRYLNNEKFVSKSVLSQQWKAREVDDFILRDKDPDFRVLDLTIPTFSSANATYFHKTIGGYHAAKLKRLQELIEKQFSGSINQDVLDMLNTKYFITSGQEGQNVSMKINQTACGHAWFVDNIQFVKNNDEEMAAISSFDPKKEAIINDEFKTSLDLNKLGTSEGAKIELVSYHPDHLKYEYSTSKKSIAVFSEIWYPKGWKMYVDGEETPYIRANYVLRAAELPGGNHTIEWKFEPKSYYFGENISLIGSVLLSLILAFAIFRQKSQEQKA</sequence>
<proteinExistence type="predicted"/>
<feature type="transmembrane region" description="Helical" evidence="1">
    <location>
        <begin position="352"/>
        <end position="369"/>
    </location>
</feature>
<feature type="transmembrane region" description="Helical" evidence="1">
    <location>
        <begin position="514"/>
        <end position="532"/>
    </location>
</feature>
<keyword evidence="1" id="KW-0472">Membrane</keyword>
<feature type="transmembrane region" description="Helical" evidence="1">
    <location>
        <begin position="130"/>
        <end position="150"/>
    </location>
</feature>
<feature type="transmembrane region" description="Helical" evidence="1">
    <location>
        <begin position="156"/>
        <end position="174"/>
    </location>
</feature>
<feature type="transmembrane region" description="Helical" evidence="1">
    <location>
        <begin position="413"/>
        <end position="433"/>
    </location>
</feature>
<feature type="transmembrane region" description="Helical" evidence="1">
    <location>
        <begin position="233"/>
        <end position="255"/>
    </location>
</feature>
<feature type="transmembrane region" description="Helical" evidence="1">
    <location>
        <begin position="454"/>
        <end position="473"/>
    </location>
</feature>
<dbReference type="RefSeq" id="WP_379661434.1">
    <property type="nucleotide sequence ID" value="NZ_JBHUDG010000003.1"/>
</dbReference>
<dbReference type="EMBL" id="JBHUDG010000003">
    <property type="protein sequence ID" value="MFD1629053.1"/>
    <property type="molecule type" value="Genomic_DNA"/>
</dbReference>
<evidence type="ECO:0000313" key="2">
    <source>
        <dbReference type="EMBL" id="MFD1629053.1"/>
    </source>
</evidence>
<organism evidence="2 3">
    <name type="scientific">Pseudopedobacter beijingensis</name>
    <dbReference type="NCBI Taxonomy" id="1207056"/>
    <lineage>
        <taxon>Bacteria</taxon>
        <taxon>Pseudomonadati</taxon>
        <taxon>Bacteroidota</taxon>
        <taxon>Sphingobacteriia</taxon>
        <taxon>Sphingobacteriales</taxon>
        <taxon>Sphingobacteriaceae</taxon>
        <taxon>Pseudopedobacter</taxon>
    </lineage>
</organism>
<accession>A0ABW4I8J0</accession>
<feature type="transmembrane region" description="Helical" evidence="1">
    <location>
        <begin position="376"/>
        <end position="393"/>
    </location>
</feature>
<feature type="transmembrane region" description="Helical" evidence="1">
    <location>
        <begin position="12"/>
        <end position="30"/>
    </location>
</feature>
<dbReference type="InterPro" id="IPR018580">
    <property type="entry name" value="Uncharacterised_YfhO"/>
</dbReference>
<keyword evidence="1" id="KW-0812">Transmembrane</keyword>
<comment type="caution">
    <text evidence="2">The sequence shown here is derived from an EMBL/GenBank/DDBJ whole genome shotgun (WGS) entry which is preliminary data.</text>
</comment>